<feature type="compositionally biased region" description="Low complexity" evidence="4">
    <location>
        <begin position="251"/>
        <end position="262"/>
    </location>
</feature>
<reference evidence="6" key="2">
    <citation type="submission" date="2023-05" db="EMBL/GenBank/DDBJ databases">
        <authorList>
            <consortium name="Lawrence Berkeley National Laboratory"/>
            <person name="Steindorff A."/>
            <person name="Hensen N."/>
            <person name="Bonometti L."/>
            <person name="Westerberg I."/>
            <person name="Brannstrom I.O."/>
            <person name="Guillou S."/>
            <person name="Cros-Aarteil S."/>
            <person name="Calhoun S."/>
            <person name="Haridas S."/>
            <person name="Kuo A."/>
            <person name="Mondo S."/>
            <person name="Pangilinan J."/>
            <person name="Riley R."/>
            <person name="Labutti K."/>
            <person name="Andreopoulos B."/>
            <person name="Lipzen A."/>
            <person name="Chen C."/>
            <person name="Yanf M."/>
            <person name="Daum C."/>
            <person name="Ng V."/>
            <person name="Clum A."/>
            <person name="Ohm R."/>
            <person name="Martin F."/>
            <person name="Silar P."/>
            <person name="Natvig D."/>
            <person name="Lalanne C."/>
            <person name="Gautier V."/>
            <person name="Ament-Velasquez S.L."/>
            <person name="Kruys A."/>
            <person name="Hutchinson M.I."/>
            <person name="Powell A.J."/>
            <person name="Barry K."/>
            <person name="Miller A.N."/>
            <person name="Grigoriev I.V."/>
            <person name="Debuchy R."/>
            <person name="Gladieux P."/>
            <person name="Thoren M.H."/>
            <person name="Johannesson H."/>
        </authorList>
    </citation>
    <scope>NUCLEOTIDE SEQUENCE</scope>
    <source>
        <strain evidence="6">PSN309</strain>
    </source>
</reference>
<proteinExistence type="predicted"/>
<feature type="compositionally biased region" description="Polar residues" evidence="4">
    <location>
        <begin position="31"/>
        <end position="42"/>
    </location>
</feature>
<dbReference type="GO" id="GO:0001228">
    <property type="term" value="F:DNA-binding transcription activator activity, RNA polymerase II-specific"/>
    <property type="evidence" value="ECO:0007669"/>
    <property type="project" value="TreeGrafter"/>
</dbReference>
<feature type="domain" description="BZIP" evidence="5">
    <location>
        <begin position="60"/>
        <end position="74"/>
    </location>
</feature>
<evidence type="ECO:0000256" key="1">
    <source>
        <dbReference type="ARBA" id="ARBA00004123"/>
    </source>
</evidence>
<feature type="compositionally biased region" description="Polar residues" evidence="4">
    <location>
        <begin position="263"/>
        <end position="283"/>
    </location>
</feature>
<organism evidence="6 7">
    <name type="scientific">Podospora australis</name>
    <dbReference type="NCBI Taxonomy" id="1536484"/>
    <lineage>
        <taxon>Eukaryota</taxon>
        <taxon>Fungi</taxon>
        <taxon>Dikarya</taxon>
        <taxon>Ascomycota</taxon>
        <taxon>Pezizomycotina</taxon>
        <taxon>Sordariomycetes</taxon>
        <taxon>Sordariomycetidae</taxon>
        <taxon>Sordariales</taxon>
        <taxon>Podosporaceae</taxon>
        <taxon>Podospora</taxon>
    </lineage>
</organism>
<gene>
    <name evidence="6" type="ORF">QBC35DRAFT_451020</name>
</gene>
<dbReference type="PANTHER" id="PTHR40621">
    <property type="entry name" value="TRANSCRIPTION FACTOR KAPC-RELATED"/>
    <property type="match status" value="1"/>
</dbReference>
<dbReference type="CDD" id="cd14688">
    <property type="entry name" value="bZIP_YAP"/>
    <property type="match status" value="1"/>
</dbReference>
<comment type="caution">
    <text evidence="6">The sequence shown here is derived from an EMBL/GenBank/DDBJ whole genome shotgun (WGS) entry which is preliminary data.</text>
</comment>
<dbReference type="InterPro" id="IPR050936">
    <property type="entry name" value="AP-1-like"/>
</dbReference>
<feature type="compositionally biased region" description="Polar residues" evidence="4">
    <location>
        <begin position="314"/>
        <end position="329"/>
    </location>
</feature>
<comment type="subcellular location">
    <subcellularLocation>
        <location evidence="1">Nucleus</location>
    </subcellularLocation>
</comment>
<accession>A0AAN6WUX2</accession>
<dbReference type="InterPro" id="IPR004827">
    <property type="entry name" value="bZIP"/>
</dbReference>
<protein>
    <recommendedName>
        <fullName evidence="5">BZIP domain-containing protein</fullName>
    </recommendedName>
</protein>
<keyword evidence="2" id="KW-0539">Nucleus</keyword>
<dbReference type="Gene3D" id="1.20.5.170">
    <property type="match status" value="1"/>
</dbReference>
<feature type="region of interest" description="Disordered" evidence="4">
    <location>
        <begin position="361"/>
        <end position="426"/>
    </location>
</feature>
<dbReference type="GO" id="GO:0000976">
    <property type="term" value="F:transcription cis-regulatory region binding"/>
    <property type="evidence" value="ECO:0007669"/>
    <property type="project" value="InterPro"/>
</dbReference>
<name>A0AAN6WUX2_9PEZI</name>
<reference evidence="6" key="1">
    <citation type="journal article" date="2023" name="Mol. Phylogenet. Evol.">
        <title>Genome-scale phylogeny and comparative genomics of the fungal order Sordariales.</title>
        <authorList>
            <person name="Hensen N."/>
            <person name="Bonometti L."/>
            <person name="Westerberg I."/>
            <person name="Brannstrom I.O."/>
            <person name="Guillou S."/>
            <person name="Cros-Aarteil S."/>
            <person name="Calhoun S."/>
            <person name="Haridas S."/>
            <person name="Kuo A."/>
            <person name="Mondo S."/>
            <person name="Pangilinan J."/>
            <person name="Riley R."/>
            <person name="LaButti K."/>
            <person name="Andreopoulos B."/>
            <person name="Lipzen A."/>
            <person name="Chen C."/>
            <person name="Yan M."/>
            <person name="Daum C."/>
            <person name="Ng V."/>
            <person name="Clum A."/>
            <person name="Steindorff A."/>
            <person name="Ohm R.A."/>
            <person name="Martin F."/>
            <person name="Silar P."/>
            <person name="Natvig D.O."/>
            <person name="Lalanne C."/>
            <person name="Gautier V."/>
            <person name="Ament-Velasquez S.L."/>
            <person name="Kruys A."/>
            <person name="Hutchinson M.I."/>
            <person name="Powell A.J."/>
            <person name="Barry K."/>
            <person name="Miller A.N."/>
            <person name="Grigoriev I.V."/>
            <person name="Debuchy R."/>
            <person name="Gladieux P."/>
            <person name="Hiltunen Thoren M."/>
            <person name="Johannesson H."/>
        </authorList>
    </citation>
    <scope>NUCLEOTIDE SEQUENCE</scope>
    <source>
        <strain evidence="6">PSN309</strain>
    </source>
</reference>
<evidence type="ECO:0000313" key="6">
    <source>
        <dbReference type="EMBL" id="KAK4188670.1"/>
    </source>
</evidence>
<evidence type="ECO:0000256" key="3">
    <source>
        <dbReference type="SAM" id="Coils"/>
    </source>
</evidence>
<sequence length="459" mass="49376">MSIDKKDPTKDDRDSEESMDSSPEGEMAPATQPQSHQGGQTEQPKRKGGRKPIYATSEERKQRNRQAQAAFRERRTEYIKQLEEAIRTHEQNLANLQAAHRQAADECLMLRYKNSLLERILLEKGMGLSHNPWPLPTYSPTYSPSSPLCAWQDDVCSLTMDPTNTALAAGIDVQAELRAKTGSPSLGPTHMPQNLVHPPPIQRAMLNRHHARRSNSSIAPKLEPGISISPLPGPAHSHASALSPKSRHTPSSHSASPTATTSFGSQHAPSPASSDHLSASVRPSMTPGAMKPPPPHLTQAVHGLPGPRQMQIPGIQQPTNHARTGSVNGNAAAFYPTPGFQNHIEQLGKLTQQEYDAAADMLDDPDNAPDTPSGPGPYPGAPYGGEPQAMALSSPVTTGPPGAQQMAGQSPIDTGAHSQHPAYPSMTQLLDPSYDFDPFGLSASMAFPTQFSFDTSNMR</sequence>
<evidence type="ECO:0000256" key="2">
    <source>
        <dbReference type="ARBA" id="ARBA00023242"/>
    </source>
</evidence>
<feature type="region of interest" description="Disordered" evidence="4">
    <location>
        <begin position="1"/>
        <end position="71"/>
    </location>
</feature>
<dbReference type="AlphaFoldDB" id="A0AAN6WUX2"/>
<keyword evidence="7" id="KW-1185">Reference proteome</keyword>
<dbReference type="SUPFAM" id="SSF57959">
    <property type="entry name" value="Leucine zipper domain"/>
    <property type="match status" value="1"/>
</dbReference>
<feature type="coiled-coil region" evidence="3">
    <location>
        <begin position="72"/>
        <end position="106"/>
    </location>
</feature>
<dbReference type="PROSITE" id="PS00036">
    <property type="entry name" value="BZIP_BASIC"/>
    <property type="match status" value="1"/>
</dbReference>
<evidence type="ECO:0000313" key="7">
    <source>
        <dbReference type="Proteomes" id="UP001302126"/>
    </source>
</evidence>
<evidence type="ECO:0000259" key="5">
    <source>
        <dbReference type="PROSITE" id="PS00036"/>
    </source>
</evidence>
<evidence type="ECO:0000256" key="4">
    <source>
        <dbReference type="SAM" id="MobiDB-lite"/>
    </source>
</evidence>
<dbReference type="InterPro" id="IPR046347">
    <property type="entry name" value="bZIP_sf"/>
</dbReference>
<dbReference type="EMBL" id="MU864385">
    <property type="protein sequence ID" value="KAK4188670.1"/>
    <property type="molecule type" value="Genomic_DNA"/>
</dbReference>
<dbReference type="Proteomes" id="UP001302126">
    <property type="component" value="Unassembled WGS sequence"/>
</dbReference>
<dbReference type="PANTHER" id="PTHR40621:SF9">
    <property type="entry name" value="MEAB PROTEIN"/>
    <property type="match status" value="1"/>
</dbReference>
<dbReference type="GO" id="GO:0090575">
    <property type="term" value="C:RNA polymerase II transcription regulator complex"/>
    <property type="evidence" value="ECO:0007669"/>
    <property type="project" value="TreeGrafter"/>
</dbReference>
<feature type="region of interest" description="Disordered" evidence="4">
    <location>
        <begin position="209"/>
        <end position="334"/>
    </location>
</feature>
<keyword evidence="3" id="KW-0175">Coiled coil</keyword>
<feature type="compositionally biased region" description="Basic and acidic residues" evidence="4">
    <location>
        <begin position="1"/>
        <end position="13"/>
    </location>
</feature>